<evidence type="ECO:0000256" key="8">
    <source>
        <dbReference type="SAM" id="Phobius"/>
    </source>
</evidence>
<evidence type="ECO:0000256" key="7">
    <source>
        <dbReference type="ARBA" id="ARBA00023136"/>
    </source>
</evidence>
<dbReference type="GO" id="GO:0031460">
    <property type="term" value="P:glycine betaine transport"/>
    <property type="evidence" value="ECO:0007669"/>
    <property type="project" value="TreeGrafter"/>
</dbReference>
<comment type="caution">
    <text evidence="10">The sequence shown here is derived from an EMBL/GenBank/DDBJ whole genome shotgun (WGS) entry which is preliminary data.</text>
</comment>
<accession>X0ZNW1</accession>
<feature type="transmembrane region" description="Helical" evidence="8">
    <location>
        <begin position="196"/>
        <end position="217"/>
    </location>
</feature>
<keyword evidence="6 8" id="KW-1133">Transmembrane helix</keyword>
<evidence type="ECO:0000256" key="4">
    <source>
        <dbReference type="ARBA" id="ARBA00022475"/>
    </source>
</evidence>
<feature type="transmembrane region" description="Helical" evidence="8">
    <location>
        <begin position="157"/>
        <end position="184"/>
    </location>
</feature>
<gene>
    <name evidence="10" type="ORF">S01H1_77263</name>
</gene>
<dbReference type="GO" id="GO:0043190">
    <property type="term" value="C:ATP-binding cassette (ABC) transporter complex"/>
    <property type="evidence" value="ECO:0007669"/>
    <property type="project" value="TreeGrafter"/>
</dbReference>
<dbReference type="EMBL" id="BARS01051918">
    <property type="protein sequence ID" value="GAG49886.1"/>
    <property type="molecule type" value="Genomic_DNA"/>
</dbReference>
<comment type="subcellular location">
    <subcellularLocation>
        <location evidence="2">Cell membrane</location>
    </subcellularLocation>
    <subcellularLocation>
        <location evidence="1">Membrane</location>
        <topology evidence="1">Multi-pass membrane protein</topology>
    </subcellularLocation>
</comment>
<dbReference type="FunFam" id="1.10.3720.10:FF:000001">
    <property type="entry name" value="Glycine betaine ABC transporter, permease"/>
    <property type="match status" value="1"/>
</dbReference>
<evidence type="ECO:0000256" key="1">
    <source>
        <dbReference type="ARBA" id="ARBA00004141"/>
    </source>
</evidence>
<feature type="transmembrane region" description="Helical" evidence="8">
    <location>
        <begin position="89"/>
        <end position="116"/>
    </location>
</feature>
<evidence type="ECO:0000256" key="3">
    <source>
        <dbReference type="ARBA" id="ARBA00022448"/>
    </source>
</evidence>
<dbReference type="PROSITE" id="PS50928">
    <property type="entry name" value="ABC_TM1"/>
    <property type="match status" value="1"/>
</dbReference>
<protein>
    <recommendedName>
        <fullName evidence="9">ABC transmembrane type-1 domain-containing protein</fullName>
    </recommendedName>
</protein>
<sequence length="224" mass="24193">IPPLIFIAVLGVLAWRVRGWKVALFVVASLLLILNLGLWSLTIKTLAIVLTATIVSTLIGIPMGILKAHSKVIHTITRPILDFMQTIPIFVYLIPALMFFGLGTVPGVIATIVFALPPPVRLTYLGIRQVPVELIEAGRAFGSNRWQMLYKVEIPNAIPSIVMGINQCIMMSLSMVVIAAMIGAGGLGKEVMRAMATINIGMGFEAGLGVVILAIILDRLIRTE</sequence>
<keyword evidence="4" id="KW-1003">Cell membrane</keyword>
<evidence type="ECO:0000259" key="9">
    <source>
        <dbReference type="PROSITE" id="PS50928"/>
    </source>
</evidence>
<feature type="non-terminal residue" evidence="10">
    <location>
        <position position="1"/>
    </location>
</feature>
<keyword evidence="3" id="KW-0813">Transport</keyword>
<dbReference type="SUPFAM" id="SSF161098">
    <property type="entry name" value="MetI-like"/>
    <property type="match status" value="1"/>
</dbReference>
<dbReference type="PANTHER" id="PTHR47737:SF1">
    <property type="entry name" value="GLYCINE BETAINE_PROLINE BETAINE TRANSPORT SYSTEM PERMEASE PROTEIN PROW"/>
    <property type="match status" value="1"/>
</dbReference>
<reference evidence="10" key="1">
    <citation type="journal article" date="2014" name="Front. Microbiol.">
        <title>High frequency of phylogenetically diverse reductive dehalogenase-homologous genes in deep subseafloor sedimentary metagenomes.</title>
        <authorList>
            <person name="Kawai M."/>
            <person name="Futagami T."/>
            <person name="Toyoda A."/>
            <person name="Takaki Y."/>
            <person name="Nishi S."/>
            <person name="Hori S."/>
            <person name="Arai W."/>
            <person name="Tsubouchi T."/>
            <person name="Morono Y."/>
            <person name="Uchiyama I."/>
            <person name="Ito T."/>
            <person name="Fujiyama A."/>
            <person name="Inagaki F."/>
            <person name="Takami H."/>
        </authorList>
    </citation>
    <scope>NUCLEOTIDE SEQUENCE</scope>
    <source>
        <strain evidence="10">Expedition CK06-06</strain>
    </source>
</reference>
<dbReference type="GO" id="GO:0015226">
    <property type="term" value="F:carnitine transmembrane transporter activity"/>
    <property type="evidence" value="ECO:0007669"/>
    <property type="project" value="TreeGrafter"/>
</dbReference>
<evidence type="ECO:0000256" key="2">
    <source>
        <dbReference type="ARBA" id="ARBA00004236"/>
    </source>
</evidence>
<organism evidence="10">
    <name type="scientific">marine sediment metagenome</name>
    <dbReference type="NCBI Taxonomy" id="412755"/>
    <lineage>
        <taxon>unclassified sequences</taxon>
        <taxon>metagenomes</taxon>
        <taxon>ecological metagenomes</taxon>
    </lineage>
</organism>
<dbReference type="InterPro" id="IPR000515">
    <property type="entry name" value="MetI-like"/>
</dbReference>
<dbReference type="CDD" id="cd06261">
    <property type="entry name" value="TM_PBP2"/>
    <property type="match status" value="1"/>
</dbReference>
<keyword evidence="5 8" id="KW-0812">Transmembrane</keyword>
<dbReference type="Pfam" id="PF00528">
    <property type="entry name" value="BPD_transp_1"/>
    <property type="match status" value="1"/>
</dbReference>
<name>X0ZNW1_9ZZZZ</name>
<evidence type="ECO:0000313" key="10">
    <source>
        <dbReference type="EMBL" id="GAG49886.1"/>
    </source>
</evidence>
<dbReference type="AlphaFoldDB" id="X0ZNW1"/>
<dbReference type="GO" id="GO:0015871">
    <property type="term" value="P:choline transport"/>
    <property type="evidence" value="ECO:0007669"/>
    <property type="project" value="TreeGrafter"/>
</dbReference>
<feature type="transmembrane region" description="Helical" evidence="8">
    <location>
        <begin position="47"/>
        <end position="68"/>
    </location>
</feature>
<dbReference type="InterPro" id="IPR035906">
    <property type="entry name" value="MetI-like_sf"/>
</dbReference>
<keyword evidence="7 8" id="KW-0472">Membrane</keyword>
<dbReference type="PANTHER" id="PTHR47737">
    <property type="entry name" value="GLYCINE BETAINE/PROLINE BETAINE TRANSPORT SYSTEM PERMEASE PROTEIN PROW"/>
    <property type="match status" value="1"/>
</dbReference>
<evidence type="ECO:0000256" key="5">
    <source>
        <dbReference type="ARBA" id="ARBA00022692"/>
    </source>
</evidence>
<proteinExistence type="predicted"/>
<evidence type="ECO:0000256" key="6">
    <source>
        <dbReference type="ARBA" id="ARBA00022989"/>
    </source>
</evidence>
<feature type="domain" description="ABC transmembrane type-1" evidence="9">
    <location>
        <begin position="42"/>
        <end position="221"/>
    </location>
</feature>
<feature type="transmembrane region" description="Helical" evidence="8">
    <location>
        <begin position="22"/>
        <end position="41"/>
    </location>
</feature>
<dbReference type="Gene3D" id="1.10.3720.10">
    <property type="entry name" value="MetI-like"/>
    <property type="match status" value="1"/>
</dbReference>
<dbReference type="GO" id="GO:0005275">
    <property type="term" value="F:amine transmembrane transporter activity"/>
    <property type="evidence" value="ECO:0007669"/>
    <property type="project" value="TreeGrafter"/>
</dbReference>